<feature type="compositionally biased region" description="Basic residues" evidence="1">
    <location>
        <begin position="168"/>
        <end position="181"/>
    </location>
</feature>
<evidence type="ECO:0000256" key="1">
    <source>
        <dbReference type="SAM" id="MobiDB-lite"/>
    </source>
</evidence>
<gene>
    <name evidence="2" type="ORF">NDU88_005513</name>
</gene>
<organism evidence="2 3">
    <name type="scientific">Pleurodeles waltl</name>
    <name type="common">Iberian ribbed newt</name>
    <dbReference type="NCBI Taxonomy" id="8319"/>
    <lineage>
        <taxon>Eukaryota</taxon>
        <taxon>Metazoa</taxon>
        <taxon>Chordata</taxon>
        <taxon>Craniata</taxon>
        <taxon>Vertebrata</taxon>
        <taxon>Euteleostomi</taxon>
        <taxon>Amphibia</taxon>
        <taxon>Batrachia</taxon>
        <taxon>Caudata</taxon>
        <taxon>Salamandroidea</taxon>
        <taxon>Salamandridae</taxon>
        <taxon>Pleurodelinae</taxon>
        <taxon>Pleurodeles</taxon>
    </lineage>
</organism>
<dbReference type="AlphaFoldDB" id="A0AAV7VNE7"/>
<protein>
    <submittedName>
        <fullName evidence="2">Uncharacterized protein</fullName>
    </submittedName>
</protein>
<dbReference type="Proteomes" id="UP001066276">
    <property type="component" value="Chromosome 2_1"/>
</dbReference>
<keyword evidence="3" id="KW-1185">Reference proteome</keyword>
<reference evidence="2" key="1">
    <citation type="journal article" date="2022" name="bioRxiv">
        <title>Sequencing and chromosome-scale assembly of the giantPleurodeles waltlgenome.</title>
        <authorList>
            <person name="Brown T."/>
            <person name="Elewa A."/>
            <person name="Iarovenko S."/>
            <person name="Subramanian E."/>
            <person name="Araus A.J."/>
            <person name="Petzold A."/>
            <person name="Susuki M."/>
            <person name="Suzuki K.-i.T."/>
            <person name="Hayashi T."/>
            <person name="Toyoda A."/>
            <person name="Oliveira C."/>
            <person name="Osipova E."/>
            <person name="Leigh N.D."/>
            <person name="Simon A."/>
            <person name="Yun M.H."/>
        </authorList>
    </citation>
    <scope>NUCLEOTIDE SEQUENCE</scope>
    <source>
        <strain evidence="2">20211129_DDA</strain>
        <tissue evidence="2">Liver</tissue>
    </source>
</reference>
<proteinExistence type="predicted"/>
<sequence length="181" mass="18966">MTPAVVALYGTALCPQARQPRSTLSKQGLNQVRIVRSGPRASVSRLRVSNGRSVPRLGPVAGAAAPLVTPVPLFLGQSCALGIATISASSSAPFKVSTPPKASAPPPFLSLRPWVETAGRPRHWAAAAPALRSPWARGSTPASPAGMGMTEAPPEREPLLTSASHLRSSARRHGRLRVPRR</sequence>
<dbReference type="EMBL" id="JANPWB010000003">
    <property type="protein sequence ID" value="KAJ1201707.1"/>
    <property type="molecule type" value="Genomic_DNA"/>
</dbReference>
<name>A0AAV7VNE7_PLEWA</name>
<comment type="caution">
    <text evidence="2">The sequence shown here is derived from an EMBL/GenBank/DDBJ whole genome shotgun (WGS) entry which is preliminary data.</text>
</comment>
<evidence type="ECO:0000313" key="3">
    <source>
        <dbReference type="Proteomes" id="UP001066276"/>
    </source>
</evidence>
<feature type="region of interest" description="Disordered" evidence="1">
    <location>
        <begin position="133"/>
        <end position="181"/>
    </location>
</feature>
<evidence type="ECO:0000313" key="2">
    <source>
        <dbReference type="EMBL" id="KAJ1201707.1"/>
    </source>
</evidence>
<accession>A0AAV7VNE7</accession>